<evidence type="ECO:0000313" key="2">
    <source>
        <dbReference type="Proteomes" id="UP000276133"/>
    </source>
</evidence>
<proteinExistence type="predicted"/>
<dbReference type="AlphaFoldDB" id="A0A3M7RGS6"/>
<gene>
    <name evidence="1" type="ORF">BpHYR1_016031</name>
</gene>
<dbReference type="Proteomes" id="UP000276133">
    <property type="component" value="Unassembled WGS sequence"/>
</dbReference>
<protein>
    <submittedName>
        <fullName evidence="1">Uncharacterized protein</fullName>
    </submittedName>
</protein>
<keyword evidence="2" id="KW-1185">Reference proteome</keyword>
<reference evidence="1 2" key="1">
    <citation type="journal article" date="2018" name="Sci. Rep.">
        <title>Genomic signatures of local adaptation to the degree of environmental predictability in rotifers.</title>
        <authorList>
            <person name="Franch-Gras L."/>
            <person name="Hahn C."/>
            <person name="Garcia-Roger E.M."/>
            <person name="Carmona M.J."/>
            <person name="Serra M."/>
            <person name="Gomez A."/>
        </authorList>
    </citation>
    <scope>NUCLEOTIDE SEQUENCE [LARGE SCALE GENOMIC DNA]</scope>
    <source>
        <strain evidence="1">HYR1</strain>
    </source>
</reference>
<dbReference type="EMBL" id="REGN01003450">
    <property type="protein sequence ID" value="RNA22455.1"/>
    <property type="molecule type" value="Genomic_DNA"/>
</dbReference>
<comment type="caution">
    <text evidence="1">The sequence shown here is derived from an EMBL/GenBank/DDBJ whole genome shotgun (WGS) entry which is preliminary data.</text>
</comment>
<evidence type="ECO:0000313" key="1">
    <source>
        <dbReference type="EMBL" id="RNA22455.1"/>
    </source>
</evidence>
<accession>A0A3M7RGS6</accession>
<organism evidence="1 2">
    <name type="scientific">Brachionus plicatilis</name>
    <name type="common">Marine rotifer</name>
    <name type="synonym">Brachionus muelleri</name>
    <dbReference type="NCBI Taxonomy" id="10195"/>
    <lineage>
        <taxon>Eukaryota</taxon>
        <taxon>Metazoa</taxon>
        <taxon>Spiralia</taxon>
        <taxon>Gnathifera</taxon>
        <taxon>Rotifera</taxon>
        <taxon>Eurotatoria</taxon>
        <taxon>Monogononta</taxon>
        <taxon>Pseudotrocha</taxon>
        <taxon>Ploima</taxon>
        <taxon>Brachionidae</taxon>
        <taxon>Brachionus</taxon>
    </lineage>
</organism>
<sequence length="102" mass="11437">MLELKFLKEESLGKEPASVREKEIFQEENLSSNDAKYSVAPALHVLGLELFLQGLNVVLDALDQLSLVVVKRENIRNIFSSFLALLSWSRSLAITTLSMRSS</sequence>
<name>A0A3M7RGS6_BRAPC</name>